<dbReference type="InterPro" id="IPR021255">
    <property type="entry name" value="DUF2807"/>
</dbReference>
<keyword evidence="3" id="KW-1185">Reference proteome</keyword>
<dbReference type="RefSeq" id="WP_222873183.1">
    <property type="nucleotide sequence ID" value="NZ_CP039704.1"/>
</dbReference>
<evidence type="ECO:0000259" key="1">
    <source>
        <dbReference type="Pfam" id="PF10988"/>
    </source>
</evidence>
<dbReference type="AlphaFoldDB" id="A0A4D7C5C3"/>
<organism evidence="2 3">
    <name type="scientific">Hankyongella ginsenosidimutans</name>
    <dbReference type="NCBI Taxonomy" id="1763828"/>
    <lineage>
        <taxon>Bacteria</taxon>
        <taxon>Pseudomonadati</taxon>
        <taxon>Pseudomonadota</taxon>
        <taxon>Alphaproteobacteria</taxon>
        <taxon>Sphingomonadales</taxon>
        <taxon>Sphingomonadaceae</taxon>
        <taxon>Hankyongella</taxon>
    </lineage>
</organism>
<feature type="domain" description="Putative auto-transporter adhesin head GIN" evidence="1">
    <location>
        <begin position="177"/>
        <end position="243"/>
    </location>
</feature>
<dbReference type="Proteomes" id="UP000298714">
    <property type="component" value="Chromosome"/>
</dbReference>
<dbReference type="Gene3D" id="2.160.20.120">
    <property type="match status" value="1"/>
</dbReference>
<gene>
    <name evidence="2" type="ORF">E6W36_14715</name>
</gene>
<dbReference type="KEGG" id="hgn:E6W36_14715"/>
<reference evidence="3" key="1">
    <citation type="submission" date="2019-04" db="EMBL/GenBank/DDBJ databases">
        <title>Complete genome sequence of Sphingomonas sp. W1-2-3.</title>
        <authorList>
            <person name="Im W.T."/>
        </authorList>
    </citation>
    <scope>NUCLEOTIDE SEQUENCE [LARGE SCALE GENOMIC DNA]</scope>
    <source>
        <strain evidence="3">W1-2-3</strain>
    </source>
</reference>
<proteinExistence type="predicted"/>
<accession>A0A4D7C5C3</accession>
<protein>
    <recommendedName>
        <fullName evidence="1">Putative auto-transporter adhesin head GIN domain-containing protein</fullName>
    </recommendedName>
</protein>
<name>A0A4D7C5C3_9SPHN</name>
<dbReference type="Pfam" id="PF10988">
    <property type="entry name" value="DUF2807"/>
    <property type="match status" value="1"/>
</dbReference>
<sequence>MPAVFVWPCGSGCRQPSGCLLSTPRLSGSNLSRIVEGPMVRFALLAALSLTFPAGAQAAERKLDLSNIRGLILAAGVTAEISSTKGPAEAKLSGDPTAIEQFALEADEAVYTLRYTGQVPLSAEEMAKVTLSVKTPYLGYFSNARGGVVTFRDFATKGLLLEQGYSGFTDFQGEQFGGSVTLSGTCEAVNVGFRGPGRIDARDFKCKTVWIGAEGDGHLDVYASEAFKSQLAGSVTVAVAGDPKYCLARTAGASSARCGDRVAETFTDE</sequence>
<evidence type="ECO:0000313" key="3">
    <source>
        <dbReference type="Proteomes" id="UP000298714"/>
    </source>
</evidence>
<dbReference type="EMBL" id="CP039704">
    <property type="protein sequence ID" value="QCI80311.1"/>
    <property type="molecule type" value="Genomic_DNA"/>
</dbReference>
<evidence type="ECO:0000313" key="2">
    <source>
        <dbReference type="EMBL" id="QCI80311.1"/>
    </source>
</evidence>